<gene>
    <name evidence="2" type="ORF">HMPREF0877_1484</name>
</gene>
<sequence length="484" mass="55033">MIKKEKYLFWARLFNPIVIVVFAILVWLLINIANFGNLLLNLPLVIIISISILTWFIWCIIHFNSWKKVQRYFSSRTLYKSWNFIGPAIFLSLCIILVIGQYRSAQEIGTRLNYRLDYIFNVRSVKVTKDNIYNNGLNKFFASIGQKVNLPNKLYVSPDDPLKITFDHNGKITLFEGYLTGQNKDKSGQTYLINYDTSKSNKIIIRRSQSDFDTKVVKKSNNIDPLLKITNTSKFSNTLKNEAGSTFDLYYAGTTQLKPTQQGIIDVNKNGDTTDIEQTSQYNVPIYIHGETAQAFFRFFDSRIKASADLPAPDPTTDLNTNEVQSFRSKKIGYRLQVVNAALGTYYYKLMQTNDGGRTWTPLNNDPFHGEGGTALNVKFLSKSLGFVALSQNSGTSSKLYRTEDAGKTFSEVTYDTKKISLDNHDDYEPFVAPDMPTKTKDGLQMKVGQGTQGDYESGFAQALYHSIDEGKTWSFVKIIHHKN</sequence>
<keyword evidence="1" id="KW-0472">Membrane</keyword>
<dbReference type="OrthoDB" id="1701846at2"/>
<dbReference type="RefSeq" id="WP_002827263.1">
    <property type="nucleotide sequence ID" value="NZ_GG697128.1"/>
</dbReference>
<keyword evidence="3" id="KW-1185">Reference proteome</keyword>
<accession>C5RBY8</accession>
<organism evidence="2 3">
    <name type="scientific">Weissella paramesenteroides ATCC 33313</name>
    <dbReference type="NCBI Taxonomy" id="585506"/>
    <lineage>
        <taxon>Bacteria</taxon>
        <taxon>Bacillati</taxon>
        <taxon>Bacillota</taxon>
        <taxon>Bacilli</taxon>
        <taxon>Lactobacillales</taxon>
        <taxon>Lactobacillaceae</taxon>
        <taxon>Weissella</taxon>
    </lineage>
</organism>
<feature type="transmembrane region" description="Helical" evidence="1">
    <location>
        <begin position="82"/>
        <end position="102"/>
    </location>
</feature>
<dbReference type="CDD" id="cd15482">
    <property type="entry name" value="Sialidase_non-viral"/>
    <property type="match status" value="1"/>
</dbReference>
<comment type="caution">
    <text evidence="2">The sequence shown here is derived from an EMBL/GenBank/DDBJ whole genome shotgun (WGS) entry which is preliminary data.</text>
</comment>
<evidence type="ECO:0000313" key="2">
    <source>
        <dbReference type="EMBL" id="EER74325.1"/>
    </source>
</evidence>
<name>C5RBY8_WEIPA</name>
<feature type="transmembrane region" description="Helical" evidence="1">
    <location>
        <begin position="42"/>
        <end position="61"/>
    </location>
</feature>
<protein>
    <submittedName>
        <fullName evidence="2">BNR/Asp-box repeat protein</fullName>
    </submittedName>
</protein>
<dbReference type="InterPro" id="IPR036278">
    <property type="entry name" value="Sialidase_sf"/>
</dbReference>
<reference evidence="2 3" key="1">
    <citation type="submission" date="2009-04" db="EMBL/GenBank/DDBJ databases">
        <authorList>
            <person name="Qin X."/>
            <person name="Bachman B."/>
            <person name="Battles P."/>
            <person name="Bell A."/>
            <person name="Bess C."/>
            <person name="Bickham C."/>
            <person name="Chaboub L."/>
            <person name="Chen D."/>
            <person name="Coyle M."/>
            <person name="Deiros D.R."/>
            <person name="Dinh H."/>
            <person name="Forbes L."/>
            <person name="Fowler G."/>
            <person name="Francisco L."/>
            <person name="Fu Q."/>
            <person name="Gubbala S."/>
            <person name="Hale W."/>
            <person name="Han Y."/>
            <person name="Hemphill L."/>
            <person name="Highlander S.K."/>
            <person name="Hirani K."/>
            <person name="Hogues M."/>
            <person name="Jackson L."/>
            <person name="Jakkamsetti A."/>
            <person name="Javaid M."/>
            <person name="Jiang H."/>
            <person name="Korchina V."/>
            <person name="Kovar C."/>
            <person name="Lara F."/>
            <person name="Lee S."/>
            <person name="Mata R."/>
            <person name="Mathew T."/>
            <person name="Moen C."/>
            <person name="Morales K."/>
            <person name="Munidasa M."/>
            <person name="Nazareth L."/>
            <person name="Ngo R."/>
            <person name="Nguyen L."/>
            <person name="Okwuonu G."/>
            <person name="Ongeri F."/>
            <person name="Patil S."/>
            <person name="Petrosino J."/>
            <person name="Pham C."/>
            <person name="Pham P."/>
            <person name="Pu L.-L."/>
            <person name="Puazo M."/>
            <person name="Raj R."/>
            <person name="Reid J."/>
            <person name="Rouhana J."/>
            <person name="Saada N."/>
            <person name="Shang Y."/>
            <person name="Simmons D."/>
            <person name="Thornton R."/>
            <person name="Warren J."/>
            <person name="Weissenberger G."/>
            <person name="Zhang J."/>
            <person name="Zhang L."/>
            <person name="Zhou C."/>
            <person name="Zhu D."/>
            <person name="Muzny D."/>
            <person name="Worley K."/>
            <person name="Gibbs R."/>
        </authorList>
    </citation>
    <scope>NUCLEOTIDE SEQUENCE [LARGE SCALE GENOMIC DNA]</scope>
    <source>
        <strain evidence="2 3">ATCC 33313</strain>
    </source>
</reference>
<dbReference type="Gene3D" id="2.130.10.10">
    <property type="entry name" value="YVTN repeat-like/Quinoprotein amine dehydrogenase"/>
    <property type="match status" value="1"/>
</dbReference>
<dbReference type="AlphaFoldDB" id="C5RBY8"/>
<keyword evidence="1" id="KW-1133">Transmembrane helix</keyword>
<feature type="transmembrane region" description="Helical" evidence="1">
    <location>
        <begin position="7"/>
        <end position="30"/>
    </location>
</feature>
<dbReference type="eggNOG" id="COG4447">
    <property type="taxonomic scope" value="Bacteria"/>
</dbReference>
<dbReference type="SUPFAM" id="SSF50939">
    <property type="entry name" value="Sialidases"/>
    <property type="match status" value="1"/>
</dbReference>
<evidence type="ECO:0000313" key="3">
    <source>
        <dbReference type="Proteomes" id="UP000004528"/>
    </source>
</evidence>
<dbReference type="EMBL" id="ACKU01000028">
    <property type="protein sequence ID" value="EER74325.1"/>
    <property type="molecule type" value="Genomic_DNA"/>
</dbReference>
<dbReference type="Proteomes" id="UP000004528">
    <property type="component" value="Unassembled WGS sequence"/>
</dbReference>
<dbReference type="HOGENOM" id="CLU_035212_0_0_9"/>
<keyword evidence="1" id="KW-0812">Transmembrane</keyword>
<dbReference type="InterPro" id="IPR015943">
    <property type="entry name" value="WD40/YVTN_repeat-like_dom_sf"/>
</dbReference>
<proteinExistence type="predicted"/>
<evidence type="ECO:0000256" key="1">
    <source>
        <dbReference type="SAM" id="Phobius"/>
    </source>
</evidence>